<dbReference type="HAMAP" id="MF_00235">
    <property type="entry name" value="Adenylate_kinase_Adk"/>
    <property type="match status" value="1"/>
</dbReference>
<comment type="similarity">
    <text evidence="4">Belongs to the adenylate kinase family.</text>
</comment>
<evidence type="ECO:0000256" key="3">
    <source>
        <dbReference type="ARBA" id="ARBA00022777"/>
    </source>
</evidence>
<evidence type="ECO:0000256" key="4">
    <source>
        <dbReference type="RuleBase" id="RU003330"/>
    </source>
</evidence>
<dbReference type="GO" id="GO:0019205">
    <property type="term" value="F:nucleobase-containing compound kinase activity"/>
    <property type="evidence" value="ECO:0007669"/>
    <property type="project" value="InterPro"/>
</dbReference>
<keyword evidence="1 4" id="KW-0808">Transferase</keyword>
<dbReference type="CDD" id="cd01428">
    <property type="entry name" value="ADK"/>
    <property type="match status" value="1"/>
</dbReference>
<gene>
    <name evidence="5" type="ORF">IMG5_193500</name>
</gene>
<dbReference type="SUPFAM" id="SSF47391">
    <property type="entry name" value="Dimerization-anchoring domain of cAMP-dependent PK regulatory subunit"/>
    <property type="match status" value="1"/>
</dbReference>
<keyword evidence="3 4" id="KW-0418">Kinase</keyword>
<keyword evidence="6" id="KW-1185">Reference proteome</keyword>
<dbReference type="OMA" id="DCIRRGW"/>
<sequence length="461" mass="53166">MDKTSKLDYQQEVEMYLEENKVYDIFENLMKDIVKDQPAQPLDYLIKKLGEPTQKRVFLVGPPGSNTTELALQLANEFKFTCISVGDLLKKQISMKNQQGEEIEKAISNVQYVDDETVIDIVQSEIQEMEKKNKNYFLEGFPKTRLQCIALQKAGIHPNTFIILNKEEDKIRDGCLKKIQNNYEGYYSNIQEQKKEEYANNHALEYILHLNNVKEMYARYYFDVDANNDSLIPELLEDMAHLMEFKIKPKAPKKSARILVIGPPGSGRSTLSKQLAQKYGLLYVSTTQLISNQIAQKTEIGKIALQLLSLGELIPDEIIIGLVDNRIRQTDCSIQGYVLDGFPKNLVQQLSLEDLQIYPSLIVHLECSDEVVFQRFQEKKVDPITGIVYDKFNPSNDHEINKRLAENPNEKKEIVSKRLQRWKELLKSMEQSFSRIILKIQASQNPLNILEKVSFHIENSL</sequence>
<evidence type="ECO:0008006" key="7">
    <source>
        <dbReference type="Google" id="ProtNLM"/>
    </source>
</evidence>
<evidence type="ECO:0000313" key="5">
    <source>
        <dbReference type="EMBL" id="EGR27597.1"/>
    </source>
</evidence>
<name>G0R4J9_ICHMU</name>
<dbReference type="RefSeq" id="XP_004025049.1">
    <property type="nucleotide sequence ID" value="XM_004025000.1"/>
</dbReference>
<dbReference type="Gene3D" id="3.40.50.300">
    <property type="entry name" value="P-loop containing nucleotide triphosphate hydrolases"/>
    <property type="match status" value="2"/>
</dbReference>
<dbReference type="EMBL" id="GL984351">
    <property type="protein sequence ID" value="EGR27597.1"/>
    <property type="molecule type" value="Genomic_DNA"/>
</dbReference>
<dbReference type="Pfam" id="PF00406">
    <property type="entry name" value="ADK"/>
    <property type="match status" value="2"/>
</dbReference>
<dbReference type="eggNOG" id="KOG3078">
    <property type="taxonomic scope" value="Eukaryota"/>
</dbReference>
<accession>G0R4J9</accession>
<dbReference type="CDD" id="cd22979">
    <property type="entry name" value="DD_AK8"/>
    <property type="match status" value="1"/>
</dbReference>
<dbReference type="STRING" id="857967.G0R4J9"/>
<keyword evidence="2" id="KW-0547">Nucleotide-binding</keyword>
<dbReference type="OrthoDB" id="522106at2759"/>
<dbReference type="InterPro" id="IPR027417">
    <property type="entry name" value="P-loop_NTPase"/>
</dbReference>
<dbReference type="PANTHER" id="PTHR23359">
    <property type="entry name" value="NUCLEOTIDE KINASE"/>
    <property type="match status" value="1"/>
</dbReference>
<evidence type="ECO:0000256" key="2">
    <source>
        <dbReference type="ARBA" id="ARBA00022741"/>
    </source>
</evidence>
<dbReference type="InParanoid" id="G0R4J9"/>
<dbReference type="GO" id="GO:0006139">
    <property type="term" value="P:nucleobase-containing compound metabolic process"/>
    <property type="evidence" value="ECO:0007669"/>
    <property type="project" value="InterPro"/>
</dbReference>
<dbReference type="GeneID" id="14903670"/>
<dbReference type="SUPFAM" id="SSF52540">
    <property type="entry name" value="P-loop containing nucleoside triphosphate hydrolases"/>
    <property type="match status" value="2"/>
</dbReference>
<dbReference type="Proteomes" id="UP000008983">
    <property type="component" value="Unassembled WGS sequence"/>
</dbReference>
<organism evidence="5 6">
    <name type="scientific">Ichthyophthirius multifiliis</name>
    <name type="common">White spot disease agent</name>
    <name type="synonym">Ich</name>
    <dbReference type="NCBI Taxonomy" id="5932"/>
    <lineage>
        <taxon>Eukaryota</taxon>
        <taxon>Sar</taxon>
        <taxon>Alveolata</taxon>
        <taxon>Ciliophora</taxon>
        <taxon>Intramacronucleata</taxon>
        <taxon>Oligohymenophorea</taxon>
        <taxon>Hymenostomatida</taxon>
        <taxon>Ophryoglenina</taxon>
        <taxon>Ichthyophthirius</taxon>
    </lineage>
</organism>
<dbReference type="PRINTS" id="PR00094">
    <property type="entry name" value="ADENYLTKNASE"/>
</dbReference>
<reference evidence="5 6" key="1">
    <citation type="submission" date="2011-07" db="EMBL/GenBank/DDBJ databases">
        <authorList>
            <person name="Coyne R."/>
            <person name="Brami D."/>
            <person name="Johnson J."/>
            <person name="Hostetler J."/>
            <person name="Hannick L."/>
            <person name="Clark T."/>
            <person name="Cassidy-Hanley D."/>
            <person name="Inman J."/>
        </authorList>
    </citation>
    <scope>NUCLEOTIDE SEQUENCE [LARGE SCALE GENOMIC DNA]</scope>
    <source>
        <strain evidence="5 6">G5</strain>
    </source>
</reference>
<protein>
    <recommendedName>
        <fullName evidence="7">Adenylate kinase</fullName>
    </recommendedName>
</protein>
<proteinExistence type="inferred from homology"/>
<dbReference type="InterPro" id="IPR000850">
    <property type="entry name" value="Adenylat/UMP-CMP_kin"/>
</dbReference>
<dbReference type="AlphaFoldDB" id="G0R4J9"/>
<evidence type="ECO:0000256" key="1">
    <source>
        <dbReference type="ARBA" id="ARBA00022679"/>
    </source>
</evidence>
<dbReference type="GO" id="GO:0005524">
    <property type="term" value="F:ATP binding"/>
    <property type="evidence" value="ECO:0007669"/>
    <property type="project" value="InterPro"/>
</dbReference>
<evidence type="ECO:0000313" key="6">
    <source>
        <dbReference type="Proteomes" id="UP000008983"/>
    </source>
</evidence>